<dbReference type="GO" id="GO:0047617">
    <property type="term" value="F:fatty acyl-CoA hydrolase activity"/>
    <property type="evidence" value="ECO:0007669"/>
    <property type="project" value="TreeGrafter"/>
</dbReference>
<dbReference type="OrthoDB" id="10261637at2759"/>
<dbReference type="AlphaFoldDB" id="A0A139H412"/>
<keyword evidence="5" id="KW-1185">Reference proteome</keyword>
<dbReference type="PANTHER" id="PTHR31793:SF27">
    <property type="entry name" value="NOVEL THIOESTERASE SUPERFAMILY DOMAIN AND SAPOSIN A-TYPE DOMAIN CONTAINING PROTEIN (0610012H03RIK)"/>
    <property type="match status" value="1"/>
</dbReference>
<reference evidence="4 5" key="1">
    <citation type="submission" date="2015-07" db="EMBL/GenBank/DDBJ databases">
        <title>Comparative genomics of the Sigatoka disease complex on banana suggests a link between parallel evolutionary changes in Pseudocercospora fijiensis and Pseudocercospora eumusae and increased virulence on the banana host.</title>
        <authorList>
            <person name="Chang T.-C."/>
            <person name="Salvucci A."/>
            <person name="Crous P.W."/>
            <person name="Stergiopoulos I."/>
        </authorList>
    </citation>
    <scope>NUCLEOTIDE SEQUENCE [LARGE SCALE GENOMIC DNA]</scope>
    <source>
        <strain evidence="4 5">CBS 116634</strain>
    </source>
</reference>
<evidence type="ECO:0000313" key="5">
    <source>
        <dbReference type="Proteomes" id="UP000073492"/>
    </source>
</evidence>
<dbReference type="Proteomes" id="UP000073492">
    <property type="component" value="Unassembled WGS sequence"/>
</dbReference>
<evidence type="ECO:0000256" key="2">
    <source>
        <dbReference type="ARBA" id="ARBA00022801"/>
    </source>
</evidence>
<dbReference type="SUPFAM" id="SSF54637">
    <property type="entry name" value="Thioesterase/thiol ester dehydrase-isomerase"/>
    <property type="match status" value="1"/>
</dbReference>
<comment type="similarity">
    <text evidence="1">Belongs to the 4-hydroxybenzoyl-CoA thioesterase family.</text>
</comment>
<dbReference type="InterPro" id="IPR050563">
    <property type="entry name" value="4-hydroxybenzoyl-CoA_TE"/>
</dbReference>
<sequence length="171" mass="19178">MAAPLGLDLKSKKARTRSDYVYLEDYRTRWNDNDMFHHMNNPIYGVLIDSIINSYLIQKTGYSPGYGDHNSEFVGLVGSSYCDYFGATQYPGVVNIGLRVVKLGKSSVMYEVGIFQEGEEDIKAVGGFVQIWVERKSNKVKGEGVPPHVRKELLPLLKGSEQDPALQKSKL</sequence>
<dbReference type="Gene3D" id="3.10.129.10">
    <property type="entry name" value="Hotdog Thioesterase"/>
    <property type="match status" value="1"/>
</dbReference>
<proteinExistence type="inferred from homology"/>
<evidence type="ECO:0000259" key="3">
    <source>
        <dbReference type="Pfam" id="PF03061"/>
    </source>
</evidence>
<gene>
    <name evidence="4" type="ORF">AC579_1319</name>
</gene>
<dbReference type="PANTHER" id="PTHR31793">
    <property type="entry name" value="4-HYDROXYBENZOYL-COA THIOESTERASE FAMILY MEMBER"/>
    <property type="match status" value="1"/>
</dbReference>
<protein>
    <recommendedName>
        <fullName evidence="3">Thioesterase domain-containing protein</fullName>
    </recommendedName>
</protein>
<dbReference type="EMBL" id="LFZO01000800">
    <property type="protein sequence ID" value="KXS97107.1"/>
    <property type="molecule type" value="Genomic_DNA"/>
</dbReference>
<dbReference type="InterPro" id="IPR006683">
    <property type="entry name" value="Thioestr_dom"/>
</dbReference>
<feature type="domain" description="Thioesterase" evidence="3">
    <location>
        <begin position="37"/>
        <end position="120"/>
    </location>
</feature>
<organism evidence="4 5">
    <name type="scientific">Pseudocercospora musae</name>
    <dbReference type="NCBI Taxonomy" id="113226"/>
    <lineage>
        <taxon>Eukaryota</taxon>
        <taxon>Fungi</taxon>
        <taxon>Dikarya</taxon>
        <taxon>Ascomycota</taxon>
        <taxon>Pezizomycotina</taxon>
        <taxon>Dothideomycetes</taxon>
        <taxon>Dothideomycetidae</taxon>
        <taxon>Mycosphaerellales</taxon>
        <taxon>Mycosphaerellaceae</taxon>
        <taxon>Pseudocercospora</taxon>
    </lineage>
</organism>
<dbReference type="EMBL" id="LFZO01000800">
    <property type="protein sequence ID" value="KXS97108.1"/>
    <property type="molecule type" value="Genomic_DNA"/>
</dbReference>
<accession>A0A139H412</accession>
<dbReference type="Pfam" id="PF03061">
    <property type="entry name" value="4HBT"/>
    <property type="match status" value="1"/>
</dbReference>
<name>A0A139H412_9PEZI</name>
<evidence type="ECO:0000256" key="1">
    <source>
        <dbReference type="ARBA" id="ARBA00005953"/>
    </source>
</evidence>
<keyword evidence="2" id="KW-0378">Hydrolase</keyword>
<evidence type="ECO:0000313" key="4">
    <source>
        <dbReference type="EMBL" id="KXS97108.1"/>
    </source>
</evidence>
<comment type="caution">
    <text evidence="4">The sequence shown here is derived from an EMBL/GenBank/DDBJ whole genome shotgun (WGS) entry which is preliminary data.</text>
</comment>
<dbReference type="InterPro" id="IPR029069">
    <property type="entry name" value="HotDog_dom_sf"/>
</dbReference>
<dbReference type="CDD" id="cd00586">
    <property type="entry name" value="4HBT"/>
    <property type="match status" value="1"/>
</dbReference>